<dbReference type="InterPro" id="IPR002052">
    <property type="entry name" value="DNA_methylase_N6_adenine_CS"/>
</dbReference>
<dbReference type="PIRSF" id="PIRSF004553">
    <property type="entry name" value="CHP00095"/>
    <property type="match status" value="1"/>
</dbReference>
<sequence length="201" mass="22724">MPSYCKRSQSAKRNKSVQNKLRIIAGEWRGRNLRFTDAPGLRPTPARVRETLFNWLRSDIFGSRCLDLYSGSGALGFEAASRGAKAVVQIENNPQACRYLKENTVVLSTDRIKIVNQDVFRYLAGDAESFDLVFLDPPFGKGLAVQTCQWLEDKGWLSAGAKIYLETEIGLDLTDIPENWRLLKDKTAGEVAYRLYERLAE</sequence>
<comment type="function">
    <text evidence="1 8">Specifically methylates the guanine in position 966 of 16S rRNA in the assembled 30S particle.</text>
</comment>
<dbReference type="NCBIfam" id="TIGR00095">
    <property type="entry name" value="16S rRNA (guanine(966)-N(2))-methyltransferase RsmD"/>
    <property type="match status" value="1"/>
</dbReference>
<evidence type="ECO:0000256" key="6">
    <source>
        <dbReference type="ARBA" id="ARBA00022679"/>
    </source>
</evidence>
<evidence type="ECO:0000256" key="2">
    <source>
        <dbReference type="ARBA" id="ARBA00005269"/>
    </source>
</evidence>
<dbReference type="EMBL" id="FO082060">
    <property type="protein sequence ID" value="CCE24804.1"/>
    <property type="molecule type" value="Genomic_DNA"/>
</dbReference>
<dbReference type="PROSITE" id="PS00092">
    <property type="entry name" value="N6_MTASE"/>
    <property type="match status" value="1"/>
</dbReference>
<dbReference type="PANTHER" id="PTHR43542">
    <property type="entry name" value="METHYLTRANSFERASE"/>
    <property type="match status" value="1"/>
</dbReference>
<keyword evidence="8" id="KW-0949">S-adenosyl-L-methionine</keyword>
<evidence type="ECO:0000256" key="5">
    <source>
        <dbReference type="ARBA" id="ARBA00022603"/>
    </source>
</evidence>
<dbReference type="PATRIC" id="fig|271065.3.peg.3233"/>
<proteinExistence type="inferred from homology"/>
<reference evidence="10" key="1">
    <citation type="journal article" date="2012" name="J. Bacteriol.">
        <title>Genome sequence of the haloalkaliphilic methanotrophic bacterium Methylomicrobium alcaliphilum 20Z.</title>
        <authorList>
            <person name="Vuilleumier S."/>
            <person name="Khmelenina V.N."/>
            <person name="Bringel F."/>
            <person name="Reshetnikov A.S."/>
            <person name="Lajus A."/>
            <person name="Mangenot S."/>
            <person name="Rouy Z."/>
            <person name="Op den Camp H.J."/>
            <person name="Jetten M.S."/>
            <person name="Dispirito A.A."/>
            <person name="Dunfield P."/>
            <person name="Klotz M.G."/>
            <person name="Semrau J.D."/>
            <person name="Stein L.Y."/>
            <person name="Barbe V."/>
            <person name="Medigue C."/>
            <person name="Trotsenko Y.A."/>
            <person name="Kalyuzhnaya M.G."/>
        </authorList>
    </citation>
    <scope>NUCLEOTIDE SEQUENCE [LARGE SCALE GENOMIC DNA]</scope>
    <source>
        <strain evidence="10">DSM 19304 / NCIMB 14124 / VKM B-2133 / 20Z</strain>
    </source>
</reference>
<evidence type="ECO:0000256" key="1">
    <source>
        <dbReference type="ARBA" id="ARBA00002649"/>
    </source>
</evidence>
<dbReference type="Pfam" id="PF03602">
    <property type="entry name" value="Cons_hypoth95"/>
    <property type="match status" value="1"/>
</dbReference>
<dbReference type="KEGG" id="mah:MEALZ_3139"/>
<evidence type="ECO:0000256" key="3">
    <source>
        <dbReference type="ARBA" id="ARBA00012141"/>
    </source>
</evidence>
<keyword evidence="6 8" id="KW-0808">Transferase</keyword>
<dbReference type="InterPro" id="IPR004398">
    <property type="entry name" value="RNA_MeTrfase_RsmD"/>
</dbReference>
<dbReference type="PANTHER" id="PTHR43542:SF1">
    <property type="entry name" value="METHYLTRANSFERASE"/>
    <property type="match status" value="1"/>
</dbReference>
<evidence type="ECO:0000313" key="9">
    <source>
        <dbReference type="EMBL" id="CCE24804.1"/>
    </source>
</evidence>
<comment type="catalytic activity">
    <reaction evidence="7 8">
        <text>guanosine(966) in 16S rRNA + S-adenosyl-L-methionine = N(2)-methylguanosine(966) in 16S rRNA + S-adenosyl-L-homocysteine + H(+)</text>
        <dbReference type="Rhea" id="RHEA:23548"/>
        <dbReference type="Rhea" id="RHEA-COMP:10211"/>
        <dbReference type="Rhea" id="RHEA-COMP:10212"/>
        <dbReference type="ChEBI" id="CHEBI:15378"/>
        <dbReference type="ChEBI" id="CHEBI:57856"/>
        <dbReference type="ChEBI" id="CHEBI:59789"/>
        <dbReference type="ChEBI" id="CHEBI:74269"/>
        <dbReference type="ChEBI" id="CHEBI:74481"/>
        <dbReference type="EC" id="2.1.1.171"/>
    </reaction>
</comment>
<comment type="similarity">
    <text evidence="2 8">Belongs to the methyltransferase superfamily. RsmD family.</text>
</comment>
<accession>G4T362</accession>
<dbReference type="SUPFAM" id="SSF53335">
    <property type="entry name" value="S-adenosyl-L-methionine-dependent methyltransferases"/>
    <property type="match status" value="1"/>
</dbReference>
<name>G4T362_META2</name>
<keyword evidence="10" id="KW-1185">Reference proteome</keyword>
<gene>
    <name evidence="9" type="primary">rsmD</name>
    <name evidence="9" type="ordered locus">MEALZ_3139</name>
</gene>
<dbReference type="GO" id="GO:0052913">
    <property type="term" value="F:16S rRNA (guanine(966)-N(2))-methyltransferase activity"/>
    <property type="evidence" value="ECO:0007669"/>
    <property type="project" value="UniProtKB-EC"/>
</dbReference>
<dbReference type="AlphaFoldDB" id="G4T362"/>
<dbReference type="CDD" id="cd02440">
    <property type="entry name" value="AdoMet_MTases"/>
    <property type="match status" value="1"/>
</dbReference>
<evidence type="ECO:0000313" key="10">
    <source>
        <dbReference type="Proteomes" id="UP000008315"/>
    </source>
</evidence>
<dbReference type="EC" id="2.1.1.171" evidence="3 8"/>
<dbReference type="InterPro" id="IPR029063">
    <property type="entry name" value="SAM-dependent_MTases_sf"/>
</dbReference>
<dbReference type="GO" id="GO:0003676">
    <property type="term" value="F:nucleic acid binding"/>
    <property type="evidence" value="ECO:0007669"/>
    <property type="project" value="InterPro"/>
</dbReference>
<dbReference type="HOGENOM" id="CLU_075826_2_2_6"/>
<evidence type="ECO:0000256" key="4">
    <source>
        <dbReference type="ARBA" id="ARBA00013682"/>
    </source>
</evidence>
<protein>
    <recommendedName>
        <fullName evidence="4 8">Ribosomal RNA small subunit methyltransferase D</fullName>
        <ecNumber evidence="3 8">2.1.1.171</ecNumber>
    </recommendedName>
</protein>
<keyword evidence="5 8" id="KW-0489">Methyltransferase</keyword>
<keyword evidence="8" id="KW-0698">rRNA processing</keyword>
<dbReference type="Gene3D" id="3.40.50.150">
    <property type="entry name" value="Vaccinia Virus protein VP39"/>
    <property type="match status" value="1"/>
</dbReference>
<evidence type="ECO:0000256" key="8">
    <source>
        <dbReference type="PIRNR" id="PIRNR004553"/>
    </source>
</evidence>
<dbReference type="STRING" id="1091494.MEALZ_3139"/>
<organism evidence="9 10">
    <name type="scientific">Methylotuvimicrobium alcaliphilum (strain DSM 19304 / NCIMB 14124 / VKM B-2133 / 20Z)</name>
    <name type="common">Methylomicrobium alcaliphilum</name>
    <dbReference type="NCBI Taxonomy" id="1091494"/>
    <lineage>
        <taxon>Bacteria</taxon>
        <taxon>Pseudomonadati</taxon>
        <taxon>Pseudomonadota</taxon>
        <taxon>Gammaproteobacteria</taxon>
        <taxon>Methylococcales</taxon>
        <taxon>Methylococcaceae</taxon>
        <taxon>Methylotuvimicrobium</taxon>
    </lineage>
</organism>
<evidence type="ECO:0000256" key="7">
    <source>
        <dbReference type="ARBA" id="ARBA00048326"/>
    </source>
</evidence>
<dbReference type="Proteomes" id="UP000008315">
    <property type="component" value="Chromosome"/>
</dbReference>